<gene>
    <name evidence="5" type="ORF">HY912_13490</name>
</gene>
<comment type="similarity">
    <text evidence="1">Belongs to the ABC transporter superfamily.</text>
</comment>
<organism evidence="5 6">
    <name type="scientific">Desulfomonile tiedjei</name>
    <dbReference type="NCBI Taxonomy" id="2358"/>
    <lineage>
        <taxon>Bacteria</taxon>
        <taxon>Pseudomonadati</taxon>
        <taxon>Thermodesulfobacteriota</taxon>
        <taxon>Desulfomonilia</taxon>
        <taxon>Desulfomonilales</taxon>
        <taxon>Desulfomonilaceae</taxon>
        <taxon>Desulfomonile</taxon>
    </lineage>
</organism>
<dbReference type="PANTHER" id="PTHR43820">
    <property type="entry name" value="HIGH-AFFINITY BRANCHED-CHAIN AMINO ACID TRANSPORT ATP-BINDING PROTEIN LIVF"/>
    <property type="match status" value="1"/>
</dbReference>
<protein>
    <submittedName>
        <fullName evidence="5">ATP-binding cassette domain-containing protein</fullName>
    </submittedName>
</protein>
<dbReference type="Gene3D" id="3.40.50.300">
    <property type="entry name" value="P-loop containing nucleotide triphosphate hydrolases"/>
    <property type="match status" value="1"/>
</dbReference>
<keyword evidence="5" id="KW-0067">ATP-binding</keyword>
<evidence type="ECO:0000256" key="1">
    <source>
        <dbReference type="ARBA" id="ARBA00005417"/>
    </source>
</evidence>
<evidence type="ECO:0000313" key="5">
    <source>
        <dbReference type="EMBL" id="MBI5250501.1"/>
    </source>
</evidence>
<dbReference type="Proteomes" id="UP000807825">
    <property type="component" value="Unassembled WGS sequence"/>
</dbReference>
<reference evidence="5" key="1">
    <citation type="submission" date="2020-07" db="EMBL/GenBank/DDBJ databases">
        <title>Huge and variable diversity of episymbiotic CPR bacteria and DPANN archaea in groundwater ecosystems.</title>
        <authorList>
            <person name="He C.Y."/>
            <person name="Keren R."/>
            <person name="Whittaker M."/>
            <person name="Farag I.F."/>
            <person name="Doudna J."/>
            <person name="Cate J.H.D."/>
            <person name="Banfield J.F."/>
        </authorList>
    </citation>
    <scope>NUCLEOTIDE SEQUENCE</scope>
    <source>
        <strain evidence="5">NC_groundwater_1664_Pr3_B-0.1um_52_9</strain>
    </source>
</reference>
<dbReference type="GO" id="GO:0016887">
    <property type="term" value="F:ATP hydrolysis activity"/>
    <property type="evidence" value="ECO:0007669"/>
    <property type="project" value="InterPro"/>
</dbReference>
<dbReference type="InterPro" id="IPR052156">
    <property type="entry name" value="BCAA_Transport_ATP-bd_LivF"/>
</dbReference>
<dbReference type="Pfam" id="PF00005">
    <property type="entry name" value="ABC_tran"/>
    <property type="match status" value="1"/>
</dbReference>
<sequence>MPILRLENVKVRYSSAPVVHGVSIDAFRGETIAVVGSNGAGKSTLLKAIMGAQRAFEGKILFERTEIQGLRTEQIVRLGIVYVPEDRKL</sequence>
<dbReference type="PANTHER" id="PTHR43820:SF4">
    <property type="entry name" value="HIGH-AFFINITY BRANCHED-CHAIN AMINO ACID TRANSPORT ATP-BINDING PROTEIN LIVF"/>
    <property type="match status" value="1"/>
</dbReference>
<keyword evidence="2" id="KW-0813">Transport</keyword>
<dbReference type="GO" id="GO:0005524">
    <property type="term" value="F:ATP binding"/>
    <property type="evidence" value="ECO:0007669"/>
    <property type="project" value="UniProtKB-KW"/>
</dbReference>
<feature type="domain" description="ABC transporter" evidence="4">
    <location>
        <begin position="20"/>
        <end position="88"/>
    </location>
</feature>
<evidence type="ECO:0000256" key="2">
    <source>
        <dbReference type="ARBA" id="ARBA00022448"/>
    </source>
</evidence>
<accession>A0A9D6Z6W1</accession>
<dbReference type="EMBL" id="JACRDE010000351">
    <property type="protein sequence ID" value="MBI5250501.1"/>
    <property type="molecule type" value="Genomic_DNA"/>
</dbReference>
<dbReference type="InterPro" id="IPR003439">
    <property type="entry name" value="ABC_transporter-like_ATP-bd"/>
</dbReference>
<dbReference type="GO" id="GO:0015807">
    <property type="term" value="P:L-amino acid transport"/>
    <property type="evidence" value="ECO:0007669"/>
    <property type="project" value="TreeGrafter"/>
</dbReference>
<proteinExistence type="inferred from homology"/>
<dbReference type="SUPFAM" id="SSF52540">
    <property type="entry name" value="P-loop containing nucleoside triphosphate hydrolases"/>
    <property type="match status" value="1"/>
</dbReference>
<dbReference type="InterPro" id="IPR027417">
    <property type="entry name" value="P-loop_NTPase"/>
</dbReference>
<comment type="caution">
    <text evidence="5">The sequence shown here is derived from an EMBL/GenBank/DDBJ whole genome shotgun (WGS) entry which is preliminary data.</text>
</comment>
<name>A0A9D6Z6W1_9BACT</name>
<dbReference type="GO" id="GO:0015658">
    <property type="term" value="F:branched-chain amino acid transmembrane transporter activity"/>
    <property type="evidence" value="ECO:0007669"/>
    <property type="project" value="TreeGrafter"/>
</dbReference>
<evidence type="ECO:0000259" key="4">
    <source>
        <dbReference type="Pfam" id="PF00005"/>
    </source>
</evidence>
<evidence type="ECO:0000313" key="6">
    <source>
        <dbReference type="Proteomes" id="UP000807825"/>
    </source>
</evidence>
<feature type="non-terminal residue" evidence="5">
    <location>
        <position position="89"/>
    </location>
</feature>
<evidence type="ECO:0000256" key="3">
    <source>
        <dbReference type="ARBA" id="ARBA00022970"/>
    </source>
</evidence>
<dbReference type="AlphaFoldDB" id="A0A9D6Z6W1"/>
<keyword evidence="3" id="KW-0029">Amino-acid transport</keyword>
<keyword evidence="5" id="KW-0547">Nucleotide-binding</keyword>